<comment type="caution">
    <text evidence="2">The sequence shown here is derived from an EMBL/GenBank/DDBJ whole genome shotgun (WGS) entry which is preliminary data.</text>
</comment>
<dbReference type="AlphaFoldDB" id="A0A8X6PGN3"/>
<keyword evidence="3" id="KW-1185">Reference proteome</keyword>
<dbReference type="EMBL" id="BMAW01115657">
    <property type="protein sequence ID" value="GFT67066.1"/>
    <property type="molecule type" value="Genomic_DNA"/>
</dbReference>
<feature type="chain" id="PRO_5036499243" evidence="1">
    <location>
        <begin position="23"/>
        <end position="115"/>
    </location>
</feature>
<gene>
    <name evidence="2" type="ORF">NPIL_67991</name>
</gene>
<reference evidence="2" key="1">
    <citation type="submission" date="2020-08" db="EMBL/GenBank/DDBJ databases">
        <title>Multicomponent nature underlies the extraordinary mechanical properties of spider dragline silk.</title>
        <authorList>
            <person name="Kono N."/>
            <person name="Nakamura H."/>
            <person name="Mori M."/>
            <person name="Yoshida Y."/>
            <person name="Ohtoshi R."/>
            <person name="Malay A.D."/>
            <person name="Moran D.A.P."/>
            <person name="Tomita M."/>
            <person name="Numata K."/>
            <person name="Arakawa K."/>
        </authorList>
    </citation>
    <scope>NUCLEOTIDE SEQUENCE</scope>
</reference>
<evidence type="ECO:0000256" key="1">
    <source>
        <dbReference type="SAM" id="SignalP"/>
    </source>
</evidence>
<name>A0A8X6PGN3_NEPPI</name>
<organism evidence="2 3">
    <name type="scientific">Nephila pilipes</name>
    <name type="common">Giant wood spider</name>
    <name type="synonym">Nephila maculata</name>
    <dbReference type="NCBI Taxonomy" id="299642"/>
    <lineage>
        <taxon>Eukaryota</taxon>
        <taxon>Metazoa</taxon>
        <taxon>Ecdysozoa</taxon>
        <taxon>Arthropoda</taxon>
        <taxon>Chelicerata</taxon>
        <taxon>Arachnida</taxon>
        <taxon>Araneae</taxon>
        <taxon>Araneomorphae</taxon>
        <taxon>Entelegynae</taxon>
        <taxon>Araneoidea</taxon>
        <taxon>Nephilidae</taxon>
        <taxon>Nephila</taxon>
    </lineage>
</organism>
<dbReference type="Proteomes" id="UP000887013">
    <property type="component" value="Unassembled WGS sequence"/>
</dbReference>
<evidence type="ECO:0000313" key="2">
    <source>
        <dbReference type="EMBL" id="GFT67066.1"/>
    </source>
</evidence>
<feature type="signal peptide" evidence="1">
    <location>
        <begin position="1"/>
        <end position="22"/>
    </location>
</feature>
<evidence type="ECO:0000313" key="3">
    <source>
        <dbReference type="Proteomes" id="UP000887013"/>
    </source>
</evidence>
<sequence>MNAMISLVCFAALCCASAMANAGAVLPYGYGAYRSYYGLPYVPGVAPYAAPAYPAAPVAAAAYPAAPVAAAAAAVPAAVAAASGVPAAAVVPEYYSYPYGYPYFGAYGGYPYLKK</sequence>
<protein>
    <submittedName>
        <fullName evidence="2">Uncharacterized protein</fullName>
    </submittedName>
</protein>
<accession>A0A8X6PGN3</accession>
<proteinExistence type="predicted"/>
<keyword evidence="1" id="KW-0732">Signal</keyword>